<proteinExistence type="predicted"/>
<dbReference type="GeneID" id="45762662"/>
<evidence type="ECO:0000313" key="4">
    <source>
        <dbReference type="Proteomes" id="UP000037962"/>
    </source>
</evidence>
<reference evidence="3 4" key="1">
    <citation type="submission" date="2015-09" db="EMBL/GenBank/DDBJ databases">
        <title>Genome Sequences of Mycobacterium immunogenum Isolates, Recuperated from a Chloraminated Drinking Water Distribution System Simulator Subjected to Episodes of Nitrification.</title>
        <authorList>
            <person name="Gomez-Alvarez V."/>
            <person name="Revetta R.P."/>
        </authorList>
    </citation>
    <scope>NUCLEOTIDE SEQUENCE [LARGE SCALE GENOMIC DNA]</scope>
    <source>
        <strain evidence="1 3">H008</strain>
        <strain evidence="2 4">H076</strain>
    </source>
</reference>
<evidence type="ECO:0000313" key="2">
    <source>
        <dbReference type="EMBL" id="KPG22814.1"/>
    </source>
</evidence>
<dbReference type="EMBL" id="LJFS01000066">
    <property type="protein sequence ID" value="KPG22814.1"/>
    <property type="molecule type" value="Genomic_DNA"/>
</dbReference>
<evidence type="ECO:0000313" key="3">
    <source>
        <dbReference type="Proteomes" id="UP000037843"/>
    </source>
</evidence>
<dbReference type="KEGG" id="miz:BAB75_01930"/>
<dbReference type="EMBL" id="LJFO01000004">
    <property type="protein sequence ID" value="KPG13071.1"/>
    <property type="molecule type" value="Genomic_DNA"/>
</dbReference>
<dbReference type="RefSeq" id="WP_043080489.1">
    <property type="nucleotide sequence ID" value="NZ_CP011530.1"/>
</dbReference>
<dbReference type="Proteomes" id="UP000037843">
    <property type="component" value="Unassembled WGS sequence"/>
</dbReference>
<organism evidence="1 3">
    <name type="scientific">Mycobacteroides immunogenum</name>
    <dbReference type="NCBI Taxonomy" id="83262"/>
    <lineage>
        <taxon>Bacteria</taxon>
        <taxon>Bacillati</taxon>
        <taxon>Actinomycetota</taxon>
        <taxon>Actinomycetes</taxon>
        <taxon>Mycobacteriales</taxon>
        <taxon>Mycobacteriaceae</taxon>
        <taxon>Mycobacteroides</taxon>
    </lineage>
</organism>
<evidence type="ECO:0000313" key="1">
    <source>
        <dbReference type="EMBL" id="KPG13071.1"/>
    </source>
</evidence>
<accession>A0A7V8LQ72</accession>
<comment type="caution">
    <text evidence="1">The sequence shown here is derived from an EMBL/GenBank/DDBJ whole genome shotgun (WGS) entry which is preliminary data.</text>
</comment>
<keyword evidence="4" id="KW-1185">Reference proteome</keyword>
<protein>
    <submittedName>
        <fullName evidence="1">Uncharacterized protein</fullName>
    </submittedName>
</protein>
<sequence>MYTPKQSRAIQAAYARAAERRVALDAVFVCIEATDWVNRPTAHEEFMSAMNELDRMQRASNAQLDFEIDLALGKFDNLAELGRGQ</sequence>
<gene>
    <name evidence="1" type="ORF">AN908_09740</name>
    <name evidence="2" type="ORF">AN912_28765</name>
</gene>
<dbReference type="AlphaFoldDB" id="A0A7V8LQ72"/>
<dbReference type="Proteomes" id="UP000037962">
    <property type="component" value="Unassembled WGS sequence"/>
</dbReference>
<name>A0A7V8LQ72_9MYCO</name>